<dbReference type="GeneID" id="16072653"/>
<protein>
    <submittedName>
        <fullName evidence="1">Uncharacterized protein</fullName>
    </submittedName>
</protein>
<evidence type="ECO:0000313" key="2">
    <source>
        <dbReference type="Proteomes" id="UP000007799"/>
    </source>
</evidence>
<organism evidence="2">
    <name type="scientific">Salpingoeca rosetta (strain ATCC 50818 / BSB-021)</name>
    <dbReference type="NCBI Taxonomy" id="946362"/>
    <lineage>
        <taxon>Eukaryota</taxon>
        <taxon>Choanoflagellata</taxon>
        <taxon>Craspedida</taxon>
        <taxon>Salpingoecidae</taxon>
        <taxon>Salpingoeca</taxon>
    </lineage>
</organism>
<accession>F2UFR9</accession>
<dbReference type="AlphaFoldDB" id="F2UFR9"/>
<sequence length="93" mass="10247">MWHIGWLVSCIKHSRQHTAVDAGLDWLGLTGHRVMSPISLPPLLISTGTHTQRCVRACVYMCAAPSITPTATRCTRCACACAHMSGRCVDRRR</sequence>
<dbReference type="Proteomes" id="UP000007799">
    <property type="component" value="Unassembled WGS sequence"/>
</dbReference>
<dbReference type="KEGG" id="sre:PTSG_12474"/>
<dbReference type="RefSeq" id="XP_004992094.1">
    <property type="nucleotide sequence ID" value="XM_004992037.1"/>
</dbReference>
<proteinExistence type="predicted"/>
<feature type="non-terminal residue" evidence="1">
    <location>
        <position position="93"/>
    </location>
</feature>
<name>F2UFR9_SALR5</name>
<evidence type="ECO:0000313" key="1">
    <source>
        <dbReference type="EMBL" id="EGD75637.1"/>
    </source>
</evidence>
<keyword evidence="2" id="KW-1185">Reference proteome</keyword>
<dbReference type="EMBL" id="GL832972">
    <property type="protein sequence ID" value="EGD75637.1"/>
    <property type="molecule type" value="Genomic_DNA"/>
</dbReference>
<dbReference type="InParanoid" id="F2UFR9"/>
<gene>
    <name evidence="1" type="ORF">PTSG_12474</name>
</gene>
<reference evidence="1" key="1">
    <citation type="submission" date="2009-08" db="EMBL/GenBank/DDBJ databases">
        <title>Annotation of Salpingoeca rosetta.</title>
        <authorList>
            <consortium name="The Broad Institute Genome Sequencing Platform"/>
            <person name="Russ C."/>
            <person name="Cuomo C."/>
            <person name="Burger G."/>
            <person name="Gray M.W."/>
            <person name="Holland P.W.H."/>
            <person name="King N."/>
            <person name="Lang F.B.F."/>
            <person name="Roger A.J."/>
            <person name="Ruiz-Trillo I."/>
            <person name="Young S.K."/>
            <person name="Zeng Q."/>
            <person name="Gargeya S."/>
            <person name="Alvarado L."/>
            <person name="Berlin A."/>
            <person name="Chapman S.B."/>
            <person name="Chen Z."/>
            <person name="Freedman E."/>
            <person name="Gellesch M."/>
            <person name="Goldberg J."/>
            <person name="Griggs A."/>
            <person name="Gujja S."/>
            <person name="Heilman E."/>
            <person name="Heiman D."/>
            <person name="Howarth C."/>
            <person name="Mehta T."/>
            <person name="Neiman D."/>
            <person name="Pearson M."/>
            <person name="Roberts A."/>
            <person name="Saif S."/>
            <person name="Shea T."/>
            <person name="Shenoy N."/>
            <person name="Sisk P."/>
            <person name="Stolte C."/>
            <person name="Sykes S."/>
            <person name="White J."/>
            <person name="Yandava C."/>
            <person name="Haas B."/>
            <person name="Nusbaum C."/>
            <person name="Birren B."/>
        </authorList>
    </citation>
    <scope>NUCLEOTIDE SEQUENCE [LARGE SCALE GENOMIC DNA]</scope>
    <source>
        <strain evidence="1">ATCC 50818</strain>
    </source>
</reference>